<keyword evidence="2" id="KW-1185">Reference proteome</keyword>
<accession>A0ACD5BJI0</accession>
<sequence>MIQRKHVPLTLVLAYASEWAAEPLRTPGVLARLIHDGFPPKVALAKLHRMADQDYIEYGSSPAFAWPMKKGRAFLAAEEGAA</sequence>
<gene>
    <name evidence="1" type="ORF">LCL61_28035</name>
</gene>
<name>A0ACD5BJI0_9PSEU</name>
<dbReference type="EMBL" id="CP150484">
    <property type="protein sequence ID" value="WYW19402.1"/>
    <property type="molecule type" value="Genomic_DNA"/>
</dbReference>
<dbReference type="Proteomes" id="UP001456344">
    <property type="component" value="Chromosome"/>
</dbReference>
<organism evidence="1 2">
    <name type="scientific">Amycolatopsis coloradensis</name>
    <dbReference type="NCBI Taxonomy" id="76021"/>
    <lineage>
        <taxon>Bacteria</taxon>
        <taxon>Bacillati</taxon>
        <taxon>Actinomycetota</taxon>
        <taxon>Actinomycetes</taxon>
        <taxon>Pseudonocardiales</taxon>
        <taxon>Pseudonocardiaceae</taxon>
        <taxon>Amycolatopsis</taxon>
    </lineage>
</organism>
<reference evidence="1" key="1">
    <citation type="submission" date="2023-10" db="EMBL/GenBank/DDBJ databases">
        <title>Whole genome sequencing of actinobacterial strain Amycolatopsis sp. (BCA-696) identifies the underlying plant growth-promoting genes.</title>
        <authorList>
            <person name="Gandham P."/>
            <person name="Vadla N."/>
            <person name="Saji A."/>
            <person name="Srinivas V."/>
            <person name="Ruperao P."/>
            <person name="Selvanayagam S."/>
            <person name="Saxena R.K."/>
            <person name="Rathore A."/>
            <person name="Gopalakrishnan S."/>
            <person name="Thakur V."/>
        </authorList>
    </citation>
    <scope>NUCLEOTIDE SEQUENCE</scope>
    <source>
        <strain evidence="1">BCA-696</strain>
    </source>
</reference>
<evidence type="ECO:0000313" key="2">
    <source>
        <dbReference type="Proteomes" id="UP001456344"/>
    </source>
</evidence>
<evidence type="ECO:0000313" key="1">
    <source>
        <dbReference type="EMBL" id="WYW19402.1"/>
    </source>
</evidence>
<protein>
    <submittedName>
        <fullName evidence="1">Uncharacterized protein</fullName>
    </submittedName>
</protein>
<proteinExistence type="predicted"/>